<dbReference type="RefSeq" id="WP_058484392.1">
    <property type="nucleotide sequence ID" value="NZ_CAAAII010000005.1"/>
</dbReference>
<proteinExistence type="predicted"/>
<dbReference type="EMBL" id="LNYX01000031">
    <property type="protein sequence ID" value="KTD61874.1"/>
    <property type="molecule type" value="Genomic_DNA"/>
</dbReference>
<protein>
    <submittedName>
        <fullName evidence="2">Uncharacterized protein</fullName>
    </submittedName>
</protein>
<feature type="chain" id="PRO_5006918099" evidence="1">
    <location>
        <begin position="23"/>
        <end position="162"/>
    </location>
</feature>
<organism evidence="2 3">
    <name type="scientific">Legionella spiritensis</name>
    <dbReference type="NCBI Taxonomy" id="452"/>
    <lineage>
        <taxon>Bacteria</taxon>
        <taxon>Pseudomonadati</taxon>
        <taxon>Pseudomonadota</taxon>
        <taxon>Gammaproteobacteria</taxon>
        <taxon>Legionellales</taxon>
        <taxon>Legionellaceae</taxon>
        <taxon>Legionella</taxon>
    </lineage>
</organism>
<name>A0A0W0YYE9_LEGSP</name>
<accession>A0A0W0YYE9</accession>
<reference evidence="2 3" key="1">
    <citation type="submission" date="2015-11" db="EMBL/GenBank/DDBJ databases">
        <title>Genomic analysis of 38 Legionella species identifies large and diverse effector repertoires.</title>
        <authorList>
            <person name="Burstein D."/>
            <person name="Amaro F."/>
            <person name="Zusman T."/>
            <person name="Lifshitz Z."/>
            <person name="Cohen O."/>
            <person name="Gilbert J.A."/>
            <person name="Pupko T."/>
            <person name="Shuman H.A."/>
            <person name="Segal G."/>
        </authorList>
    </citation>
    <scope>NUCLEOTIDE SEQUENCE [LARGE SCALE GENOMIC DNA]</scope>
    <source>
        <strain evidence="2 3">Mt.St.Helens-9</strain>
    </source>
</reference>
<evidence type="ECO:0000256" key="1">
    <source>
        <dbReference type="SAM" id="SignalP"/>
    </source>
</evidence>
<sequence length="162" mass="18547">MVIKILMGLGLLLSFVSSSGFANKMEAEQSVNAVVNHINQQLDACQISSKIIEGLSAEGSELKVCRNKQGIEKIWIQYMGEQGNAVESFYFDQNQLIYFQRDVTYYRGKEQAITEEKIYLKAGKIVSWYINGGVIPFDKATFHNRIKQLQQDIKLFKDKIRK</sequence>
<evidence type="ECO:0000313" key="2">
    <source>
        <dbReference type="EMBL" id="KTD61874.1"/>
    </source>
</evidence>
<dbReference type="AlphaFoldDB" id="A0A0W0YYE9"/>
<evidence type="ECO:0000313" key="3">
    <source>
        <dbReference type="Proteomes" id="UP000054877"/>
    </source>
</evidence>
<comment type="caution">
    <text evidence="2">The sequence shown here is derived from an EMBL/GenBank/DDBJ whole genome shotgun (WGS) entry which is preliminary data.</text>
</comment>
<gene>
    <name evidence="2" type="ORF">Lspi_2504</name>
</gene>
<dbReference type="PATRIC" id="fig|452.5.peg.2767"/>
<dbReference type="STRING" id="452.Lspi_2504"/>
<feature type="signal peptide" evidence="1">
    <location>
        <begin position="1"/>
        <end position="22"/>
    </location>
</feature>
<dbReference type="Proteomes" id="UP000054877">
    <property type="component" value="Unassembled WGS sequence"/>
</dbReference>
<keyword evidence="3" id="KW-1185">Reference proteome</keyword>
<keyword evidence="1" id="KW-0732">Signal</keyword>